<proteinExistence type="predicted"/>
<reference evidence="2" key="1">
    <citation type="journal article" date="2015" name="Nature">
        <title>Complex archaea that bridge the gap between prokaryotes and eukaryotes.</title>
        <authorList>
            <person name="Spang A."/>
            <person name="Saw J.H."/>
            <person name="Jorgensen S.L."/>
            <person name="Zaremba-Niedzwiedzka K."/>
            <person name="Martijn J."/>
            <person name="Lind A.E."/>
            <person name="van Eijk R."/>
            <person name="Schleper C."/>
            <person name="Guy L."/>
            <person name="Ettema T.J."/>
        </authorList>
    </citation>
    <scope>NUCLEOTIDE SEQUENCE</scope>
</reference>
<dbReference type="AlphaFoldDB" id="A0A0F9MME8"/>
<protein>
    <recommendedName>
        <fullName evidence="1">YopX protein domain-containing protein</fullName>
    </recommendedName>
</protein>
<name>A0A0F9MME8_9ZZZZ</name>
<dbReference type="InterPro" id="IPR023385">
    <property type="entry name" value="YopX-like_C"/>
</dbReference>
<dbReference type="InterPro" id="IPR019096">
    <property type="entry name" value="YopX_protein"/>
</dbReference>
<dbReference type="EMBL" id="LAZR01005365">
    <property type="protein sequence ID" value="KKN00532.1"/>
    <property type="molecule type" value="Genomic_DNA"/>
</dbReference>
<dbReference type="Gene3D" id="2.30.30.290">
    <property type="entry name" value="YopX-like domains"/>
    <property type="match status" value="1"/>
</dbReference>
<gene>
    <name evidence="2" type="ORF">LCGC14_1136900</name>
</gene>
<comment type="caution">
    <text evidence="2">The sequence shown here is derived from an EMBL/GenBank/DDBJ whole genome shotgun (WGS) entry which is preliminary data.</text>
</comment>
<evidence type="ECO:0000259" key="1">
    <source>
        <dbReference type="Pfam" id="PF09643"/>
    </source>
</evidence>
<organism evidence="2">
    <name type="scientific">marine sediment metagenome</name>
    <dbReference type="NCBI Taxonomy" id="412755"/>
    <lineage>
        <taxon>unclassified sequences</taxon>
        <taxon>metagenomes</taxon>
        <taxon>ecological metagenomes</taxon>
    </lineage>
</organism>
<feature type="domain" description="YopX protein" evidence="1">
    <location>
        <begin position="47"/>
        <end position="131"/>
    </location>
</feature>
<dbReference type="Pfam" id="PF09643">
    <property type="entry name" value="YopX"/>
    <property type="match status" value="1"/>
</dbReference>
<sequence>MRPYRAIPIDGKDFVYGNLIVNNARESDGIHKAEPLRIYIREQDPTWISDEFDKSWTYLTFEVIPKTVGQATGLKDKNGEGVDIYEGDIVTSLSNAPKVVEYQIRHHQCGFNVATGYHEVIGTIHTHPELLRK</sequence>
<dbReference type="SUPFAM" id="SSF159006">
    <property type="entry name" value="YopX-like"/>
    <property type="match status" value="1"/>
</dbReference>
<evidence type="ECO:0000313" key="2">
    <source>
        <dbReference type="EMBL" id="KKN00532.1"/>
    </source>
</evidence>
<accession>A0A0F9MME8</accession>